<dbReference type="RefSeq" id="WP_265351377.1">
    <property type="nucleotide sequence ID" value="NZ_JAMQPL010000002.1"/>
</dbReference>
<dbReference type="Proteomes" id="UP001208540">
    <property type="component" value="Unassembled WGS sequence"/>
</dbReference>
<accession>A0AAW5VAI5</accession>
<evidence type="ECO:0000313" key="1">
    <source>
        <dbReference type="EMBL" id="MCW7526100.1"/>
    </source>
</evidence>
<protein>
    <submittedName>
        <fullName evidence="2">Uncharacterized protein</fullName>
    </submittedName>
</protein>
<dbReference type="AlphaFoldDB" id="A0AAW5VAI5"/>
<keyword evidence="4" id="KW-1185">Reference proteome</keyword>
<reference evidence="2 4" key="1">
    <citation type="submission" date="2022-06" db="EMBL/GenBank/DDBJ databases">
        <title>Leptospira isolates from biofilms formed at urban environments.</title>
        <authorList>
            <person name="Ribeiro P.S."/>
            <person name="Sousa T."/>
            <person name="Carvalho N."/>
            <person name="Aburjaile F."/>
            <person name="Neves F."/>
            <person name="Oliveira D."/>
            <person name="Blanco L."/>
            <person name="Lima J."/>
            <person name="Costa F."/>
            <person name="Brenig B."/>
            <person name="Soares S."/>
            <person name="Ramos R."/>
            <person name="Goes-Neto A."/>
            <person name="Matiuzzi M."/>
            <person name="Azevedo V."/>
            <person name="Ristow P."/>
        </authorList>
    </citation>
    <scope>NUCLEOTIDE SEQUENCE</scope>
    <source>
        <strain evidence="1 4">VSF19</strain>
        <strain evidence="2">VSF20</strain>
    </source>
</reference>
<dbReference type="EMBL" id="JAMQPM010000002">
    <property type="protein sequence ID" value="MCW7526100.1"/>
    <property type="molecule type" value="Genomic_DNA"/>
</dbReference>
<organism evidence="2 3">
    <name type="scientific">Leptospira soteropolitanensis</name>
    <dbReference type="NCBI Taxonomy" id="2950025"/>
    <lineage>
        <taxon>Bacteria</taxon>
        <taxon>Pseudomonadati</taxon>
        <taxon>Spirochaetota</taxon>
        <taxon>Spirochaetia</taxon>
        <taxon>Leptospirales</taxon>
        <taxon>Leptospiraceae</taxon>
        <taxon>Leptospira</taxon>
    </lineage>
</organism>
<dbReference type="Proteomes" id="UP001208912">
    <property type="component" value="Unassembled WGS sequence"/>
</dbReference>
<comment type="caution">
    <text evidence="2">The sequence shown here is derived from an EMBL/GenBank/DDBJ whole genome shotgun (WGS) entry which is preliminary data.</text>
</comment>
<evidence type="ECO:0000313" key="2">
    <source>
        <dbReference type="EMBL" id="MCW7529788.1"/>
    </source>
</evidence>
<gene>
    <name evidence="1" type="ORF">ND861_07080</name>
    <name evidence="2" type="ORF">ND862_06155</name>
</gene>
<evidence type="ECO:0000313" key="4">
    <source>
        <dbReference type="Proteomes" id="UP001208912"/>
    </source>
</evidence>
<proteinExistence type="predicted"/>
<dbReference type="EMBL" id="JAMQPL010000002">
    <property type="protein sequence ID" value="MCW7529788.1"/>
    <property type="molecule type" value="Genomic_DNA"/>
</dbReference>
<name>A0AAW5VAI5_9LEPT</name>
<sequence length="62" mass="6939">MNSLTQSDSNIEPAGDTIQCNYKGNQKIGKILIRTKRDLVIEMNSPYNGLKTGIHKPYFADP</sequence>
<evidence type="ECO:0000313" key="3">
    <source>
        <dbReference type="Proteomes" id="UP001208540"/>
    </source>
</evidence>